<keyword evidence="4" id="KW-1185">Reference proteome</keyword>
<feature type="compositionally biased region" description="Polar residues" evidence="1">
    <location>
        <begin position="170"/>
        <end position="208"/>
    </location>
</feature>
<protein>
    <recommendedName>
        <fullName evidence="2">DNA2/NAM7 helicase-like C-terminal domain-containing protein</fullName>
    </recommendedName>
</protein>
<evidence type="ECO:0000256" key="1">
    <source>
        <dbReference type="SAM" id="MobiDB-lite"/>
    </source>
</evidence>
<dbReference type="Proteomes" id="UP001159363">
    <property type="component" value="Chromosome 13"/>
</dbReference>
<evidence type="ECO:0000259" key="2">
    <source>
        <dbReference type="Pfam" id="PF13087"/>
    </source>
</evidence>
<dbReference type="Pfam" id="PF13087">
    <property type="entry name" value="AAA_12"/>
    <property type="match status" value="1"/>
</dbReference>
<proteinExistence type="predicted"/>
<dbReference type="InterPro" id="IPR045055">
    <property type="entry name" value="DNA2/NAM7-like"/>
</dbReference>
<dbReference type="Gene3D" id="3.40.50.300">
    <property type="entry name" value="P-loop containing nucleotide triphosphate hydrolases"/>
    <property type="match status" value="2"/>
</dbReference>
<feature type="domain" description="DNA2/NAM7 helicase-like C-terminal" evidence="2">
    <location>
        <begin position="26"/>
        <end position="86"/>
    </location>
</feature>
<dbReference type="InterPro" id="IPR027417">
    <property type="entry name" value="P-loop_NTPase"/>
</dbReference>
<dbReference type="InterPro" id="IPR041679">
    <property type="entry name" value="DNA2/NAM7-like_C"/>
</dbReference>
<evidence type="ECO:0000313" key="4">
    <source>
        <dbReference type="Proteomes" id="UP001159363"/>
    </source>
</evidence>
<dbReference type="EMBL" id="JARBHB010000014">
    <property type="protein sequence ID" value="KAJ8868383.1"/>
    <property type="molecule type" value="Genomic_DNA"/>
</dbReference>
<feature type="compositionally biased region" description="Basic and acidic residues" evidence="1">
    <location>
        <begin position="151"/>
        <end position="169"/>
    </location>
</feature>
<sequence length="576" mass="64908">MYWVNVSWEMERMCDYQFHSDNLYKVYKMRKALDKRQWKNVDVGSVEKFQGQERLVIIVSTVRSTQKFIADDYKFNLGFLKNPKCMQANSPAIMIAGSSVRRQSRQNRCQLEHSCRMLPCSTCDGTHMIDADRSRSRNEVTLDVADEEVPGEGKERASLRPSSDGKEGNKQGSQEGSGARTELQQGLSRPKWTSSPQGQNFSRVSAGQNGRVVPRDRTSAGSQQAKMDNGRVVPRDRTSAGQNGRVVPRDRTSAGSQQAKMDEEYHPVVRGFIQGTEVRYEVANPRFWSQESAAWNLRYRVGQHGIHVLQPATCASPCPGVRDTNGTDGYLELRLNVALTRAKALLIVVGNPNVLQCDDNWREFISHCQDNGAYRGMQFTLMSENNAAVGLVNDVANLSLATVKHANVLRSTDPLSMGDFAPSRTKESSRQVGNSGKVILRIEQVDSVRWTAAYVKVIDAFDYEICGRSSSKPTRWQHPCDLVMSHPSSHRKRCFNLSLPPSREIINEWRCRNPDKPTPALEGYCTPHPRKIAGEGIFPYIRKSRTTLQLRCQAHQPHRSLNTHWSVEDLSPRLSL</sequence>
<gene>
    <name evidence="3" type="ORF">PR048_029899</name>
</gene>
<feature type="region of interest" description="Disordered" evidence="1">
    <location>
        <begin position="134"/>
        <end position="261"/>
    </location>
</feature>
<comment type="caution">
    <text evidence="3">The sequence shown here is derived from an EMBL/GenBank/DDBJ whole genome shotgun (WGS) entry which is preliminary data.</text>
</comment>
<dbReference type="PANTHER" id="PTHR10887:SF419">
    <property type="entry name" value="RNA HELICASE MOV10L1"/>
    <property type="match status" value="1"/>
</dbReference>
<evidence type="ECO:0000313" key="3">
    <source>
        <dbReference type="EMBL" id="KAJ8868383.1"/>
    </source>
</evidence>
<dbReference type="PANTHER" id="PTHR10887">
    <property type="entry name" value="DNA2/NAM7 HELICASE FAMILY"/>
    <property type="match status" value="1"/>
</dbReference>
<name>A0ABQ9G7Y5_9NEOP</name>
<accession>A0ABQ9G7Y5</accession>
<organism evidence="3 4">
    <name type="scientific">Dryococelus australis</name>
    <dbReference type="NCBI Taxonomy" id="614101"/>
    <lineage>
        <taxon>Eukaryota</taxon>
        <taxon>Metazoa</taxon>
        <taxon>Ecdysozoa</taxon>
        <taxon>Arthropoda</taxon>
        <taxon>Hexapoda</taxon>
        <taxon>Insecta</taxon>
        <taxon>Pterygota</taxon>
        <taxon>Neoptera</taxon>
        <taxon>Polyneoptera</taxon>
        <taxon>Phasmatodea</taxon>
        <taxon>Verophasmatodea</taxon>
        <taxon>Anareolatae</taxon>
        <taxon>Phasmatidae</taxon>
        <taxon>Eurycanthinae</taxon>
        <taxon>Dryococelus</taxon>
    </lineage>
</organism>
<reference evidence="3 4" key="1">
    <citation type="submission" date="2023-02" db="EMBL/GenBank/DDBJ databases">
        <title>LHISI_Scaffold_Assembly.</title>
        <authorList>
            <person name="Stuart O.P."/>
            <person name="Cleave R."/>
            <person name="Magrath M.J.L."/>
            <person name="Mikheyev A.S."/>
        </authorList>
    </citation>
    <scope>NUCLEOTIDE SEQUENCE [LARGE SCALE GENOMIC DNA]</scope>
    <source>
        <strain evidence="3">Daus_M_001</strain>
        <tissue evidence="3">Leg muscle</tissue>
    </source>
</reference>